<comment type="subcellular location">
    <subcellularLocation>
        <location evidence="1 6">Cell membrane</location>
        <topology evidence="1 6">Multi-pass membrane protein</topology>
    </subcellularLocation>
</comment>
<evidence type="ECO:0000256" key="4">
    <source>
        <dbReference type="ARBA" id="ARBA00022989"/>
    </source>
</evidence>
<keyword evidence="9" id="KW-1185">Reference proteome</keyword>
<evidence type="ECO:0000313" key="8">
    <source>
        <dbReference type="EMBL" id="MEY8764149.1"/>
    </source>
</evidence>
<reference evidence="8 9" key="1">
    <citation type="submission" date="2024-08" db="EMBL/GenBank/DDBJ databases">
        <title>Clostridium lapicellarii sp. nov., and Clostridium renhuaiense sp. nov., two species isolated from the mud in a fermentation cellar used for producing sauce-flavour Chinese liquors.</title>
        <authorList>
            <person name="Yang F."/>
            <person name="Wang H."/>
            <person name="Chen L.Q."/>
            <person name="Zhou N."/>
            <person name="Lu J.J."/>
            <person name="Pu X.X."/>
            <person name="Wan B."/>
            <person name="Wang L."/>
            <person name="Liu S.J."/>
        </authorList>
    </citation>
    <scope>NUCLEOTIDE SEQUENCE [LARGE SCALE GENOMIC DNA]</scope>
    <source>
        <strain evidence="8 9">MT-113</strain>
    </source>
</reference>
<gene>
    <name evidence="8" type="ORF">AB8S09_10935</name>
</gene>
<feature type="transmembrane region" description="Helical" evidence="6">
    <location>
        <begin position="134"/>
        <end position="151"/>
    </location>
</feature>
<evidence type="ECO:0000256" key="3">
    <source>
        <dbReference type="ARBA" id="ARBA00022692"/>
    </source>
</evidence>
<evidence type="ECO:0000256" key="5">
    <source>
        <dbReference type="ARBA" id="ARBA00023136"/>
    </source>
</evidence>
<dbReference type="InterPro" id="IPR015414">
    <property type="entry name" value="TMEM64"/>
</dbReference>
<feature type="transmembrane region" description="Helical" evidence="6">
    <location>
        <begin position="86"/>
        <end position="114"/>
    </location>
</feature>
<comment type="similarity">
    <text evidence="6">Belongs to the TVP38/TMEM64 family.</text>
</comment>
<keyword evidence="2 6" id="KW-1003">Cell membrane</keyword>
<evidence type="ECO:0000256" key="6">
    <source>
        <dbReference type="RuleBase" id="RU366058"/>
    </source>
</evidence>
<dbReference type="PANTHER" id="PTHR12677:SF59">
    <property type="entry name" value="GOLGI APPARATUS MEMBRANE PROTEIN TVP38-RELATED"/>
    <property type="match status" value="1"/>
</dbReference>
<feature type="domain" description="VTT" evidence="7">
    <location>
        <begin position="74"/>
        <end position="192"/>
    </location>
</feature>
<evidence type="ECO:0000256" key="1">
    <source>
        <dbReference type="ARBA" id="ARBA00004651"/>
    </source>
</evidence>
<dbReference type="EMBL" id="JBGFFE010000016">
    <property type="protein sequence ID" value="MEY8764149.1"/>
    <property type="molecule type" value="Genomic_DNA"/>
</dbReference>
<feature type="transmembrane region" description="Helical" evidence="6">
    <location>
        <begin position="12"/>
        <end position="33"/>
    </location>
</feature>
<evidence type="ECO:0000313" key="9">
    <source>
        <dbReference type="Proteomes" id="UP001565220"/>
    </source>
</evidence>
<protein>
    <recommendedName>
        <fullName evidence="6">TVP38/TMEM64 family membrane protein</fullName>
    </recommendedName>
</protein>
<feature type="transmembrane region" description="Helical" evidence="6">
    <location>
        <begin position="53"/>
        <end position="74"/>
    </location>
</feature>
<feature type="transmembrane region" description="Helical" evidence="6">
    <location>
        <begin position="202"/>
        <end position="220"/>
    </location>
</feature>
<dbReference type="PANTHER" id="PTHR12677">
    <property type="entry name" value="GOLGI APPARATUS MEMBRANE PROTEIN TVP38-RELATED"/>
    <property type="match status" value="1"/>
</dbReference>
<comment type="caution">
    <text evidence="8">The sequence shown here is derived from an EMBL/GenBank/DDBJ whole genome shotgun (WGS) entry which is preliminary data.</text>
</comment>
<evidence type="ECO:0000259" key="7">
    <source>
        <dbReference type="Pfam" id="PF09335"/>
    </source>
</evidence>
<keyword evidence="5 6" id="KW-0472">Membrane</keyword>
<accession>A0ABV4DZ25</accession>
<sequence length="238" mass="26627">MKEKIKKKLIEYKPYIALSVIGLVLLVAAYEYYHRYIYIFRDPDKIRYIITSYGKYGVSVFLLIQILQVIAFFIPGEIVQMSGGYIYGTVFGSILSIIGITVGSIICYGISQIYGKPLVNKMISKRHLKFFDKILRLGSINSVVFLLYLIPGIPKDVLAYICGISDINLKNFIMYSTLGRLPGIVISTYFGSKIYSGNKIELIVIALLMISLFVVGVLKGEKIISKMVRGGSQSGSNK</sequence>
<organism evidence="8 9">
    <name type="scientific">Clostridium lapidicellarium</name>
    <dbReference type="NCBI Taxonomy" id="3240931"/>
    <lineage>
        <taxon>Bacteria</taxon>
        <taxon>Bacillati</taxon>
        <taxon>Bacillota</taxon>
        <taxon>Clostridia</taxon>
        <taxon>Eubacteriales</taxon>
        <taxon>Clostridiaceae</taxon>
        <taxon>Clostridium</taxon>
    </lineage>
</organism>
<proteinExistence type="inferred from homology"/>
<dbReference type="RefSeq" id="WP_294180180.1">
    <property type="nucleotide sequence ID" value="NZ_JBGFFE010000016.1"/>
</dbReference>
<keyword evidence="3 6" id="KW-0812">Transmembrane</keyword>
<name>A0ABV4DZ25_9CLOT</name>
<dbReference type="Proteomes" id="UP001565220">
    <property type="component" value="Unassembled WGS sequence"/>
</dbReference>
<evidence type="ECO:0000256" key="2">
    <source>
        <dbReference type="ARBA" id="ARBA00022475"/>
    </source>
</evidence>
<keyword evidence="4 6" id="KW-1133">Transmembrane helix</keyword>
<dbReference type="Pfam" id="PF09335">
    <property type="entry name" value="VTT_dom"/>
    <property type="match status" value="1"/>
</dbReference>
<dbReference type="InterPro" id="IPR032816">
    <property type="entry name" value="VTT_dom"/>
</dbReference>